<sequence>MASRKIQLVRISHVYYKHKNIEAARKFYDDFGYYETERVGNRTYYRGYGTEPVVLCAEEAAEDEFGGPAFVVESLDDLEYASKTLPNATQIYELKDVPGGGKCVTFKDPVDGWPFHLVYGQTPVEKRDPTKVADVRCRVQPNEKHRDVNQKQRFTKRPAPVHKLGHFGVCLTNFDKAYEFYTSNFNFFPSELVHAPDNKDKKVTVFFRLNRGKEYVDHHCFFFFEGPKYHVHHSSFETHDFDAQVLGHDWLRHQGHKSCWGVGRHIMGSQIFDYWFDPSGFIMEHYVDGDLLDDSEETHHNPASPDNLHIWGECISRRFVMRCPFANL</sequence>
<keyword evidence="2" id="KW-1185">Reference proteome</keyword>
<name>A0ACC3YP45_COLTU</name>
<gene>
    <name evidence="1" type="ORF">CTRU02_212449</name>
</gene>
<organism evidence="1 2">
    <name type="scientific">Colletotrichum truncatum</name>
    <name type="common">Anthracnose fungus</name>
    <name type="synonym">Colletotrichum capsici</name>
    <dbReference type="NCBI Taxonomy" id="5467"/>
    <lineage>
        <taxon>Eukaryota</taxon>
        <taxon>Fungi</taxon>
        <taxon>Dikarya</taxon>
        <taxon>Ascomycota</taxon>
        <taxon>Pezizomycotina</taxon>
        <taxon>Sordariomycetes</taxon>
        <taxon>Hypocreomycetidae</taxon>
        <taxon>Glomerellales</taxon>
        <taxon>Glomerellaceae</taxon>
        <taxon>Colletotrichum</taxon>
        <taxon>Colletotrichum truncatum species complex</taxon>
    </lineage>
</organism>
<dbReference type="Proteomes" id="UP000805649">
    <property type="component" value="Unassembled WGS sequence"/>
</dbReference>
<protein>
    <submittedName>
        <fullName evidence="1">Metapyrocatechase 2</fullName>
    </submittedName>
</protein>
<comment type="caution">
    <text evidence="1">The sequence shown here is derived from an EMBL/GenBank/DDBJ whole genome shotgun (WGS) entry which is preliminary data.</text>
</comment>
<reference evidence="1 2" key="1">
    <citation type="journal article" date="2020" name="Phytopathology">
        <title>Genome Sequence Resources of Colletotrichum truncatum, C. plurivorum, C. musicola, and C. sojae: Four Species Pathogenic to Soybean (Glycine max).</title>
        <authorList>
            <person name="Rogerio F."/>
            <person name="Boufleur T.R."/>
            <person name="Ciampi-Guillardi M."/>
            <person name="Sukno S.A."/>
            <person name="Thon M.R."/>
            <person name="Massola Junior N.S."/>
            <person name="Baroncelli R."/>
        </authorList>
    </citation>
    <scope>NUCLEOTIDE SEQUENCE [LARGE SCALE GENOMIC DNA]</scope>
    <source>
        <strain evidence="1 2">CMES1059</strain>
    </source>
</reference>
<dbReference type="EMBL" id="VUJX02000008">
    <property type="protein sequence ID" value="KAL0933486.1"/>
    <property type="molecule type" value="Genomic_DNA"/>
</dbReference>
<evidence type="ECO:0000313" key="2">
    <source>
        <dbReference type="Proteomes" id="UP000805649"/>
    </source>
</evidence>
<proteinExistence type="predicted"/>
<evidence type="ECO:0000313" key="1">
    <source>
        <dbReference type="EMBL" id="KAL0933486.1"/>
    </source>
</evidence>
<accession>A0ACC3YP45</accession>